<name>A0A0W0R2X6_9GAMM</name>
<dbReference type="KEGG" id="ladl:NCTC12735_00440"/>
<evidence type="ECO:0000259" key="1">
    <source>
        <dbReference type="Pfam" id="PF16289"/>
    </source>
</evidence>
<accession>A0A0W0R2X6</accession>
<sequence length="332" mass="38218">MPLLGNCIIFLETGFLKRYKPTDEGYNTLFNYAKNGGVILCTSSLCLEEWRTIKIMDLVNNLNTLRHKISSHRGTNYFSQLLLNSIIFEEFDDIAYLSERSKNVVQEFLEKNNIKDYPPLEKHIDLTWDAYFHGRPPFKDRKNRQDIPDAWIYEAAKNVLETPEHEGYEFRYALSNDNTMSKALQSLGYHPITLEELLDILHKEEAGISQPEIELVTQELELNVQADNDNVENNPLDRLLAKAIYKQDSEIYLRLLGYLVAFDTPTHDVLFQMVSSKGYNLKRVEACAVMLSGEPNPYIKDLGTHYIVGDKEVCHAASERVMDEIIGMLEQA</sequence>
<feature type="domain" description="DUF4935" evidence="1">
    <location>
        <begin position="9"/>
        <end position="180"/>
    </location>
</feature>
<keyword evidence="3" id="KW-0614">Plasmid</keyword>
<evidence type="ECO:0000313" key="5">
    <source>
        <dbReference type="Proteomes" id="UP000281170"/>
    </source>
</evidence>
<dbReference type="EMBL" id="LNKA01000001">
    <property type="protein sequence ID" value="KTC65358.1"/>
    <property type="molecule type" value="Genomic_DNA"/>
</dbReference>
<dbReference type="OrthoDB" id="5645374at2"/>
<protein>
    <recommendedName>
        <fullName evidence="1">DUF4935 domain-containing protein</fullName>
    </recommendedName>
</protein>
<dbReference type="RefSeq" id="WP_058461130.1">
    <property type="nucleotide sequence ID" value="NZ_LNKA01000001.1"/>
</dbReference>
<dbReference type="PATRIC" id="fig|45056.6.peg.16"/>
<dbReference type="AlphaFoldDB" id="A0A0W0R2X6"/>
<organism evidence="2 4">
    <name type="scientific">Legionella adelaidensis</name>
    <dbReference type="NCBI Taxonomy" id="45056"/>
    <lineage>
        <taxon>Bacteria</taxon>
        <taxon>Pseudomonadati</taxon>
        <taxon>Pseudomonadota</taxon>
        <taxon>Gammaproteobacteria</taxon>
        <taxon>Legionellales</taxon>
        <taxon>Legionellaceae</taxon>
        <taxon>Legionella</taxon>
    </lineage>
</organism>
<reference evidence="2 4" key="1">
    <citation type="submission" date="2015-11" db="EMBL/GenBank/DDBJ databases">
        <title>Identification of large and diverse effector repertoires of 38 Legionella species.</title>
        <authorList>
            <person name="Burstein D."/>
            <person name="Amaro F."/>
            <person name="Zusman T."/>
            <person name="Lifshitz Z."/>
            <person name="Cohen O."/>
            <person name="Gilbert J.A."/>
            <person name="Pupko T."/>
            <person name="Shuman H.A."/>
            <person name="Segal G."/>
        </authorList>
    </citation>
    <scope>NUCLEOTIDE SEQUENCE [LARGE SCALE GENOMIC DNA]</scope>
    <source>
        <strain evidence="2 4">1762-AUS-E</strain>
    </source>
</reference>
<dbReference type="EMBL" id="LR134418">
    <property type="protein sequence ID" value="VEH84820.1"/>
    <property type="molecule type" value="Genomic_DNA"/>
</dbReference>
<evidence type="ECO:0000313" key="2">
    <source>
        <dbReference type="EMBL" id="KTC65358.1"/>
    </source>
</evidence>
<evidence type="ECO:0000313" key="4">
    <source>
        <dbReference type="Proteomes" id="UP000054859"/>
    </source>
</evidence>
<gene>
    <name evidence="2" type="ORF">Lade_0016</name>
    <name evidence="3" type="ORF">NCTC12735_00440</name>
</gene>
<keyword evidence="4" id="KW-1185">Reference proteome</keyword>
<dbReference type="Pfam" id="PF16289">
    <property type="entry name" value="PIN_12"/>
    <property type="match status" value="1"/>
</dbReference>
<dbReference type="Proteomes" id="UP000054859">
    <property type="component" value="Unassembled WGS sequence"/>
</dbReference>
<dbReference type="Proteomes" id="UP000281170">
    <property type="component" value="Plasmid 9"/>
</dbReference>
<reference evidence="3 5" key="2">
    <citation type="submission" date="2018-12" db="EMBL/GenBank/DDBJ databases">
        <authorList>
            <consortium name="Pathogen Informatics"/>
        </authorList>
    </citation>
    <scope>NUCLEOTIDE SEQUENCE [LARGE SCALE GENOMIC DNA]</scope>
    <source>
        <strain evidence="3 5">NCTC12735</strain>
        <plasmid evidence="5">9</plasmid>
    </source>
</reference>
<proteinExistence type="predicted"/>
<dbReference type="InterPro" id="IPR032557">
    <property type="entry name" value="DUF4935"/>
</dbReference>
<geneLocation type="plasmid" evidence="3 5">
    <name>9</name>
</geneLocation>
<evidence type="ECO:0000313" key="3">
    <source>
        <dbReference type="EMBL" id="VEH84820.1"/>
    </source>
</evidence>